<dbReference type="SUPFAM" id="SSF50447">
    <property type="entry name" value="Translation proteins"/>
    <property type="match status" value="1"/>
</dbReference>
<dbReference type="InterPro" id="IPR009000">
    <property type="entry name" value="Transl_B-barrel_sf"/>
</dbReference>
<dbReference type="InterPro" id="IPR000795">
    <property type="entry name" value="T_Tr_GTP-bd_dom"/>
</dbReference>
<dbReference type="Gene3D" id="2.40.30.10">
    <property type="entry name" value="Translation factors"/>
    <property type="match status" value="1"/>
</dbReference>
<dbReference type="EMBL" id="FMMM01000052">
    <property type="protein sequence ID" value="SCQ21390.1"/>
    <property type="molecule type" value="Genomic_DNA"/>
</dbReference>
<dbReference type="EMBL" id="NSLJ01000036">
    <property type="protein sequence ID" value="PDP42813.1"/>
    <property type="molecule type" value="Genomic_DNA"/>
</dbReference>
<dbReference type="GeneID" id="34758757"/>
<dbReference type="InterPro" id="IPR005225">
    <property type="entry name" value="Small_GTP-bd"/>
</dbReference>
<protein>
    <recommendedName>
        <fullName evidence="2">Elongation factor G</fullName>
    </recommendedName>
    <alternativeName>
        <fullName evidence="1">Tetracycline resistance protein TetQ</fullName>
    </alternativeName>
</protein>
<dbReference type="CDD" id="cd16262">
    <property type="entry name" value="EFG_III"/>
    <property type="match status" value="1"/>
</dbReference>
<dbReference type="GO" id="GO:0005525">
    <property type="term" value="F:GTP binding"/>
    <property type="evidence" value="ECO:0007669"/>
    <property type="project" value="UniProtKB-KW"/>
</dbReference>
<dbReference type="NCBIfam" id="TIGR00231">
    <property type="entry name" value="small_GTP"/>
    <property type="match status" value="1"/>
</dbReference>
<keyword evidence="5" id="KW-0342">GTP-binding</keyword>
<dbReference type="CDD" id="cd03713">
    <property type="entry name" value="EFG_mtEFG_C"/>
    <property type="match status" value="1"/>
</dbReference>
<dbReference type="GO" id="GO:0003746">
    <property type="term" value="F:translation elongation factor activity"/>
    <property type="evidence" value="ECO:0007669"/>
    <property type="project" value="UniProtKB-KW"/>
</dbReference>
<dbReference type="NCBIfam" id="NF009381">
    <property type="entry name" value="PRK12740.1-5"/>
    <property type="match status" value="1"/>
</dbReference>
<dbReference type="Proteomes" id="UP000182057">
    <property type="component" value="Unassembled WGS sequence"/>
</dbReference>
<dbReference type="InterPro" id="IPR020568">
    <property type="entry name" value="Ribosomal_Su5_D2-typ_SF"/>
</dbReference>
<dbReference type="InterPro" id="IPR005517">
    <property type="entry name" value="Transl_elong_EFG/EF2_IV"/>
</dbReference>
<dbReference type="InterPro" id="IPR027417">
    <property type="entry name" value="P-loop_NTPase"/>
</dbReference>
<evidence type="ECO:0000256" key="4">
    <source>
        <dbReference type="ARBA" id="ARBA00022768"/>
    </source>
</evidence>
<dbReference type="Pfam" id="PF00679">
    <property type="entry name" value="EFG_C"/>
    <property type="match status" value="1"/>
</dbReference>
<reference evidence="7 10" key="2">
    <citation type="submission" date="2017-09" db="EMBL/GenBank/DDBJ databases">
        <title>Phase variable restriction modification systems are present in the genome sequences of periodontal pathogens Prevotella intermedia, Tannerella forsythia and Porphyromonas gingivalis.</title>
        <authorList>
            <person name="Haigh R.D."/>
            <person name="Crawford L."/>
            <person name="Ralph J."/>
            <person name="Wanford J."/>
            <person name="Vartoukian S.R."/>
            <person name="Hijazib K."/>
            <person name="Wade W."/>
            <person name="Oggioni M.R."/>
        </authorList>
    </citation>
    <scope>NUCLEOTIDE SEQUENCE [LARGE SCALE GENOMIC DNA]</scope>
    <source>
        <strain evidence="7 10">WW11663</strain>
    </source>
</reference>
<dbReference type="InterPro" id="IPR035647">
    <property type="entry name" value="EFG_III/V"/>
</dbReference>
<evidence type="ECO:0000256" key="2">
    <source>
        <dbReference type="ARBA" id="ARBA00017872"/>
    </source>
</evidence>
<dbReference type="PANTHER" id="PTHR43261">
    <property type="entry name" value="TRANSLATION ELONGATION FACTOR G-RELATED"/>
    <property type="match status" value="1"/>
</dbReference>
<dbReference type="PROSITE" id="PS51722">
    <property type="entry name" value="G_TR_2"/>
    <property type="match status" value="1"/>
</dbReference>
<dbReference type="Pfam" id="PF03144">
    <property type="entry name" value="GTP_EFTU_D2"/>
    <property type="match status" value="1"/>
</dbReference>
<dbReference type="RefSeq" id="WP_014224931.1">
    <property type="nucleotide sequence ID" value="NZ_CAJPTF010000039.1"/>
</dbReference>
<accession>A0A1D3UML9</accession>
<keyword evidence="4 8" id="KW-0251">Elongation factor</keyword>
<dbReference type="InterPro" id="IPR047872">
    <property type="entry name" value="EFG_IV"/>
</dbReference>
<evidence type="ECO:0000256" key="5">
    <source>
        <dbReference type="ARBA" id="ARBA00023134"/>
    </source>
</evidence>
<keyword evidence="3" id="KW-0547">Nucleotide-binding</keyword>
<evidence type="ECO:0000313" key="9">
    <source>
        <dbReference type="Proteomes" id="UP000182057"/>
    </source>
</evidence>
<dbReference type="InterPro" id="IPR009022">
    <property type="entry name" value="EFG_III"/>
</dbReference>
<feature type="domain" description="Tr-type G" evidence="6">
    <location>
        <begin position="7"/>
        <end position="206"/>
    </location>
</feature>
<evidence type="ECO:0000313" key="7">
    <source>
        <dbReference type="EMBL" id="PDP42813.1"/>
    </source>
</evidence>
<evidence type="ECO:0000259" key="6">
    <source>
        <dbReference type="PROSITE" id="PS51722"/>
    </source>
</evidence>
<dbReference type="PRINTS" id="PR00315">
    <property type="entry name" value="ELONGATNFCT"/>
</dbReference>
<dbReference type="SMART" id="SM00889">
    <property type="entry name" value="EFG_IV"/>
    <property type="match status" value="1"/>
</dbReference>
<evidence type="ECO:0000313" key="8">
    <source>
        <dbReference type="EMBL" id="SCQ21390.1"/>
    </source>
</evidence>
<dbReference type="FunFam" id="3.30.70.240:FF:000012">
    <property type="entry name" value="Elongation factor G"/>
    <property type="match status" value="1"/>
</dbReference>
<dbReference type="InterPro" id="IPR000640">
    <property type="entry name" value="EFG_V-like"/>
</dbReference>
<reference evidence="8 9" key="1">
    <citation type="submission" date="2016-09" db="EMBL/GenBank/DDBJ databases">
        <authorList>
            <person name="Capua I."/>
            <person name="De Benedictis P."/>
            <person name="Joannis T."/>
            <person name="Lombin L.H."/>
            <person name="Cattoli G."/>
        </authorList>
    </citation>
    <scope>NUCLEOTIDE SEQUENCE [LARGE SCALE GENOMIC DNA]</scope>
    <source>
        <strain evidence="8 9">UB20</strain>
    </source>
</reference>
<dbReference type="SUPFAM" id="SSF52540">
    <property type="entry name" value="P-loop containing nucleoside triphosphate hydrolases"/>
    <property type="match status" value="1"/>
</dbReference>
<dbReference type="Gene3D" id="3.30.70.870">
    <property type="entry name" value="Elongation Factor G (Translational Gtpase), domain 3"/>
    <property type="match status" value="1"/>
</dbReference>
<dbReference type="SUPFAM" id="SSF54211">
    <property type="entry name" value="Ribosomal protein S5 domain 2-like"/>
    <property type="match status" value="1"/>
</dbReference>
<gene>
    <name evidence="8" type="primary">fusA_2</name>
    <name evidence="7" type="ORF">CLI86_11340</name>
    <name evidence="8" type="ORF">TFUB20_01350</name>
</gene>
<dbReference type="OMA" id="IDARFMP"/>
<dbReference type="Pfam" id="PF14492">
    <property type="entry name" value="EFG_III"/>
    <property type="match status" value="1"/>
</dbReference>
<dbReference type="CDD" id="cd04170">
    <property type="entry name" value="EF-G_bact"/>
    <property type="match status" value="1"/>
</dbReference>
<evidence type="ECO:0000313" key="10">
    <source>
        <dbReference type="Proteomes" id="UP000219259"/>
    </source>
</evidence>
<dbReference type="GO" id="GO:0003924">
    <property type="term" value="F:GTPase activity"/>
    <property type="evidence" value="ECO:0007669"/>
    <property type="project" value="InterPro"/>
</dbReference>
<sequence length="718" mass="80066">MKVYQTNEIKNISILGSSGSGKTTLAEAMLYEGGVIKRRGTVEAGNTVCDYFPVEKDYGYSVFSTVFSVEWNGLKLNFIDCPGADDFIGGAVSALNVTDTALMVINAQYGVEVGTVNQFRYTEEFHKPVIFVVNQLDNDKADFDNTVAQLKENYGTKAVQIQYPVQCGAAFNAVVDVLKMKMYRWKPEGGVPEVLEIPAEEAEKATELHKILVEAAAEHDDSLMEKFFEEGTLSEDDMRAGIRAGLVSRGMFPIFCVCAGKDMCVRRTLEFLGNVVPCTDKMPRLVTTEGVEVTPSTSGPTSLFFFKTTVEPHIGQVSYFKVVSGKVKVGDDLTNADRGSKERIAQLFVVDGQMRNEVMEMEAGDIGTTVKLKDVRRGNTLNGKGCEYRFDFIKYPEPKYRRAIKPANEADAEKLSEILARMHEEDPTWLVELSKELKQTIISGQGEFHLRTLKWRIENNDKLAVEYIEPKIPYRETITKAARADYRHKKQSGGAGQFGEVHLIIEPYYEGMPAPAIYRFGGQEYRMNVRDTQVYDLEWGGKLVFVNCIVGGAIDARFLPAILKGIMGRMEQGPLTGSYARDVRVCVYDGKMHPVDSNEISFMLAGRNAFSTAFKDAGPKILEPIYDVEVFVPGDYMGDVMSDLQGRRALIMGMNSEKGYEKLMAKVPLKEMASYSTSLSSITGGRASFTMKFAGYELVPSEVQEKLLKEYETTQEDE</sequence>
<dbReference type="Gene3D" id="3.30.70.240">
    <property type="match status" value="1"/>
</dbReference>
<dbReference type="InterPro" id="IPR041095">
    <property type="entry name" value="EFG_II"/>
</dbReference>
<dbReference type="OrthoDB" id="9801591at2"/>
<dbReference type="SUPFAM" id="SSF54980">
    <property type="entry name" value="EF-G C-terminal domain-like"/>
    <property type="match status" value="2"/>
</dbReference>
<dbReference type="GO" id="GO:0032790">
    <property type="term" value="P:ribosome disassembly"/>
    <property type="evidence" value="ECO:0007669"/>
    <property type="project" value="TreeGrafter"/>
</dbReference>
<evidence type="ECO:0000256" key="3">
    <source>
        <dbReference type="ARBA" id="ARBA00022741"/>
    </source>
</evidence>
<dbReference type="CDD" id="cd01434">
    <property type="entry name" value="EFG_mtEFG1_IV"/>
    <property type="match status" value="1"/>
</dbReference>
<dbReference type="AlphaFoldDB" id="A0A1D3UML9"/>
<dbReference type="InterPro" id="IPR014721">
    <property type="entry name" value="Ribsml_uS5_D2-typ_fold_subgr"/>
</dbReference>
<dbReference type="InterPro" id="IPR035649">
    <property type="entry name" value="EFG_V"/>
</dbReference>
<keyword evidence="4 8" id="KW-0648">Protein biosynthesis</keyword>
<dbReference type="Pfam" id="PF00009">
    <property type="entry name" value="GTP_EFTU"/>
    <property type="match status" value="1"/>
</dbReference>
<evidence type="ECO:0000256" key="1">
    <source>
        <dbReference type="ARBA" id="ARBA00013902"/>
    </source>
</evidence>
<dbReference type="Pfam" id="PF03764">
    <property type="entry name" value="EFG_IV"/>
    <property type="match status" value="2"/>
</dbReference>
<name>A0A1D3UML9_TANFO</name>
<dbReference type="PANTHER" id="PTHR43261:SF6">
    <property type="entry name" value="ELONGATION FACTOR G-LIKE PROTEIN"/>
    <property type="match status" value="1"/>
</dbReference>
<proteinExistence type="predicted"/>
<dbReference type="Gene3D" id="3.40.50.300">
    <property type="entry name" value="P-loop containing nucleotide triphosphate hydrolases"/>
    <property type="match status" value="1"/>
</dbReference>
<dbReference type="InterPro" id="IPR004161">
    <property type="entry name" value="EFTu-like_2"/>
</dbReference>
<organism evidence="8 9">
    <name type="scientific">Tannerella forsythia</name>
    <name type="common">Bacteroides forsythus</name>
    <dbReference type="NCBI Taxonomy" id="28112"/>
    <lineage>
        <taxon>Bacteria</taxon>
        <taxon>Pseudomonadati</taxon>
        <taxon>Bacteroidota</taxon>
        <taxon>Bacteroidia</taxon>
        <taxon>Bacteroidales</taxon>
        <taxon>Tannerellaceae</taxon>
        <taxon>Tannerella</taxon>
    </lineage>
</organism>
<dbReference type="Gene3D" id="3.30.230.10">
    <property type="match status" value="1"/>
</dbReference>
<dbReference type="Proteomes" id="UP000219259">
    <property type="component" value="Unassembled WGS sequence"/>
</dbReference>
<dbReference type="SMART" id="SM00838">
    <property type="entry name" value="EFG_C"/>
    <property type="match status" value="1"/>
</dbReference>